<keyword evidence="3" id="KW-1185">Reference proteome</keyword>
<reference evidence="2 3" key="1">
    <citation type="journal article" date="2019" name="Plant Biotechnol. J.">
        <title>The red bayberry genome and genetic basis of sex determination.</title>
        <authorList>
            <person name="Jia H.M."/>
            <person name="Jia H.J."/>
            <person name="Cai Q.L."/>
            <person name="Wang Y."/>
            <person name="Zhao H.B."/>
            <person name="Yang W.F."/>
            <person name="Wang G.Y."/>
            <person name="Li Y.H."/>
            <person name="Zhan D.L."/>
            <person name="Shen Y.T."/>
            <person name="Niu Q.F."/>
            <person name="Chang L."/>
            <person name="Qiu J."/>
            <person name="Zhao L."/>
            <person name="Xie H.B."/>
            <person name="Fu W.Y."/>
            <person name="Jin J."/>
            <person name="Li X.W."/>
            <person name="Jiao Y."/>
            <person name="Zhou C.C."/>
            <person name="Tu T."/>
            <person name="Chai C.Y."/>
            <person name="Gao J.L."/>
            <person name="Fan L.J."/>
            <person name="van de Weg E."/>
            <person name="Wang J.Y."/>
            <person name="Gao Z.S."/>
        </authorList>
    </citation>
    <scope>NUCLEOTIDE SEQUENCE [LARGE SCALE GENOMIC DNA]</scope>
    <source>
        <tissue evidence="2">Leaves</tissue>
    </source>
</reference>
<feature type="domain" description="RNase H type-1" evidence="1">
    <location>
        <begin position="28"/>
        <end position="146"/>
    </location>
</feature>
<gene>
    <name evidence="2" type="ORF">CJ030_MR4G010562</name>
</gene>
<protein>
    <recommendedName>
        <fullName evidence="1">RNase H type-1 domain-containing protein</fullName>
    </recommendedName>
</protein>
<sequence length="175" mass="19340">MQLIGRHGIGRMKCVGHLLAREGTLKINFDVAVKEGNLFLAAVCRNSSGAILHIRTNQVRGSQPPKGEALAARMAFALGMLFTDCEIIFEGDSLILVHQVVNEECIPDWLIEGEVETIRQFLMEQPAWKLQWTPREGDEMAHQLASLSVGDLSRDCIPIDIVSSDDSVSSRRADV</sequence>
<dbReference type="EMBL" id="RXIC02000022">
    <property type="protein sequence ID" value="KAB1215427.1"/>
    <property type="molecule type" value="Genomic_DNA"/>
</dbReference>
<evidence type="ECO:0000313" key="3">
    <source>
        <dbReference type="Proteomes" id="UP000516437"/>
    </source>
</evidence>
<dbReference type="Gene3D" id="3.30.420.10">
    <property type="entry name" value="Ribonuclease H-like superfamily/Ribonuclease H"/>
    <property type="match status" value="1"/>
</dbReference>
<dbReference type="AlphaFoldDB" id="A0A6A1VU01"/>
<accession>A0A6A1VU01</accession>
<dbReference type="GO" id="GO:0004523">
    <property type="term" value="F:RNA-DNA hybrid ribonuclease activity"/>
    <property type="evidence" value="ECO:0007669"/>
    <property type="project" value="InterPro"/>
</dbReference>
<dbReference type="InterPro" id="IPR053151">
    <property type="entry name" value="RNase_H-like"/>
</dbReference>
<dbReference type="InterPro" id="IPR036397">
    <property type="entry name" value="RNaseH_sf"/>
</dbReference>
<dbReference type="InterPro" id="IPR012337">
    <property type="entry name" value="RNaseH-like_sf"/>
</dbReference>
<dbReference type="SUPFAM" id="SSF53098">
    <property type="entry name" value="Ribonuclease H-like"/>
    <property type="match status" value="1"/>
</dbReference>
<proteinExistence type="predicted"/>
<evidence type="ECO:0000313" key="2">
    <source>
        <dbReference type="EMBL" id="KAB1215427.1"/>
    </source>
</evidence>
<comment type="caution">
    <text evidence="2">The sequence shown here is derived from an EMBL/GenBank/DDBJ whole genome shotgun (WGS) entry which is preliminary data.</text>
</comment>
<dbReference type="GO" id="GO:0003676">
    <property type="term" value="F:nucleic acid binding"/>
    <property type="evidence" value="ECO:0007669"/>
    <property type="project" value="InterPro"/>
</dbReference>
<organism evidence="2 3">
    <name type="scientific">Morella rubra</name>
    <name type="common">Chinese bayberry</name>
    <dbReference type="NCBI Taxonomy" id="262757"/>
    <lineage>
        <taxon>Eukaryota</taxon>
        <taxon>Viridiplantae</taxon>
        <taxon>Streptophyta</taxon>
        <taxon>Embryophyta</taxon>
        <taxon>Tracheophyta</taxon>
        <taxon>Spermatophyta</taxon>
        <taxon>Magnoliopsida</taxon>
        <taxon>eudicotyledons</taxon>
        <taxon>Gunneridae</taxon>
        <taxon>Pentapetalae</taxon>
        <taxon>rosids</taxon>
        <taxon>fabids</taxon>
        <taxon>Fagales</taxon>
        <taxon>Myricaceae</taxon>
        <taxon>Morella</taxon>
    </lineage>
</organism>
<evidence type="ECO:0000259" key="1">
    <source>
        <dbReference type="Pfam" id="PF13456"/>
    </source>
</evidence>
<dbReference type="Proteomes" id="UP000516437">
    <property type="component" value="Chromosome 4"/>
</dbReference>
<dbReference type="PANTHER" id="PTHR47723">
    <property type="entry name" value="OS05G0353850 PROTEIN"/>
    <property type="match status" value="1"/>
</dbReference>
<name>A0A6A1VU01_9ROSI</name>
<dbReference type="InterPro" id="IPR002156">
    <property type="entry name" value="RNaseH_domain"/>
</dbReference>
<dbReference type="InterPro" id="IPR044730">
    <property type="entry name" value="RNase_H-like_dom_plant"/>
</dbReference>
<dbReference type="OrthoDB" id="1655482at2759"/>
<dbReference type="Pfam" id="PF13456">
    <property type="entry name" value="RVT_3"/>
    <property type="match status" value="1"/>
</dbReference>
<dbReference type="PANTHER" id="PTHR47723:SF21">
    <property type="entry name" value="POLYNUCLEOTIDYL TRANSFERASE, RIBONUCLEASE H-LIKE SUPERFAMILY PROTEIN"/>
    <property type="match status" value="1"/>
</dbReference>
<dbReference type="CDD" id="cd06222">
    <property type="entry name" value="RNase_H_like"/>
    <property type="match status" value="1"/>
</dbReference>